<dbReference type="InterPro" id="IPR002885">
    <property type="entry name" value="PPR_rpt"/>
</dbReference>
<dbReference type="Pfam" id="PF13041">
    <property type="entry name" value="PPR_2"/>
    <property type="match status" value="2"/>
</dbReference>
<evidence type="ECO:0008006" key="5">
    <source>
        <dbReference type="Google" id="ProtNLM"/>
    </source>
</evidence>
<proteinExistence type="predicted"/>
<keyword evidence="4" id="KW-1185">Reference proteome</keyword>
<dbReference type="GO" id="GO:0003723">
    <property type="term" value="F:RNA binding"/>
    <property type="evidence" value="ECO:0007669"/>
    <property type="project" value="InterPro"/>
</dbReference>
<dbReference type="Gene3D" id="1.25.40.10">
    <property type="entry name" value="Tetratricopeptide repeat domain"/>
    <property type="match status" value="3"/>
</dbReference>
<feature type="repeat" description="PPR" evidence="2">
    <location>
        <begin position="223"/>
        <end position="257"/>
    </location>
</feature>
<dbReference type="Pfam" id="PF20431">
    <property type="entry name" value="E_motif"/>
    <property type="match status" value="1"/>
</dbReference>
<feature type="repeat" description="PPR" evidence="2">
    <location>
        <begin position="326"/>
        <end position="360"/>
    </location>
</feature>
<dbReference type="FunFam" id="1.25.40.10:FF:001383">
    <property type="entry name" value="Pentatricopeptide repeat-containing protein mitochondrial"/>
    <property type="match status" value="1"/>
</dbReference>
<dbReference type="Pfam" id="PF01535">
    <property type="entry name" value="PPR"/>
    <property type="match status" value="4"/>
</dbReference>
<evidence type="ECO:0000256" key="1">
    <source>
        <dbReference type="ARBA" id="ARBA00022737"/>
    </source>
</evidence>
<dbReference type="FunFam" id="1.25.40.10:FF:000090">
    <property type="entry name" value="Pentatricopeptide repeat-containing protein, chloroplastic"/>
    <property type="match status" value="1"/>
</dbReference>
<keyword evidence="1" id="KW-0677">Repeat</keyword>
<organism evidence="3 4">
    <name type="scientific">Kalanchoe fedtschenkoi</name>
    <name type="common">Lavender scallops</name>
    <name type="synonym">South American air plant</name>
    <dbReference type="NCBI Taxonomy" id="63787"/>
    <lineage>
        <taxon>Eukaryota</taxon>
        <taxon>Viridiplantae</taxon>
        <taxon>Streptophyta</taxon>
        <taxon>Embryophyta</taxon>
        <taxon>Tracheophyta</taxon>
        <taxon>Spermatophyta</taxon>
        <taxon>Magnoliopsida</taxon>
        <taxon>eudicotyledons</taxon>
        <taxon>Gunneridae</taxon>
        <taxon>Pentapetalae</taxon>
        <taxon>Saxifragales</taxon>
        <taxon>Crassulaceae</taxon>
        <taxon>Kalanchoe</taxon>
    </lineage>
</organism>
<feature type="repeat" description="PPR" evidence="2">
    <location>
        <begin position="188"/>
        <end position="222"/>
    </location>
</feature>
<dbReference type="GO" id="GO:0009451">
    <property type="term" value="P:RNA modification"/>
    <property type="evidence" value="ECO:0007669"/>
    <property type="project" value="InterPro"/>
</dbReference>
<dbReference type="InterPro" id="IPR046960">
    <property type="entry name" value="PPR_At4g14850-like_plant"/>
</dbReference>
<dbReference type="PANTHER" id="PTHR47926:SF487">
    <property type="entry name" value="REPEAT (TPR)-LIKE SUPERFAMILY PROTEIN, PUTATIVE-RELATED"/>
    <property type="match status" value="1"/>
</dbReference>
<dbReference type="OMA" id="YPNSATI"/>
<reference evidence="3" key="1">
    <citation type="submission" date="2021-01" db="UniProtKB">
        <authorList>
            <consortium name="EnsemblPlants"/>
        </authorList>
    </citation>
    <scope>IDENTIFICATION</scope>
</reference>
<feature type="repeat" description="PPR" evidence="2">
    <location>
        <begin position="52"/>
        <end position="86"/>
    </location>
</feature>
<name>A0A7N0U3V2_KALFE</name>
<dbReference type="InterPro" id="IPR046848">
    <property type="entry name" value="E_motif"/>
</dbReference>
<dbReference type="PROSITE" id="PS51375">
    <property type="entry name" value="PPR"/>
    <property type="match status" value="5"/>
</dbReference>
<dbReference type="EnsemblPlants" id="Kaladp0053s0399.1.v1.1">
    <property type="protein sequence ID" value="Kaladp0053s0399.1.v1.1.CDS.1"/>
    <property type="gene ID" value="Kaladp0053s0399.v1.1"/>
</dbReference>
<dbReference type="AlphaFoldDB" id="A0A7N0U3V2"/>
<sequence>MQLQSVKAIHGSLIVNGSAKLKHSASKLVSLYVECGKLLTARRLFDDIPERNAPRWIMLIGALARRGHYDEAVDVFSEMHHEGIEPNQFVIPSVLKACGHIADQKLGRALHGFSFRRWLDHDAFVSTALIDMYSKCGAVVIAMKVFKQMAEKDLVALNAMVSGYVSHGLALKALRLVEEMELEGLKPNVFTWNSLISGFSQAGDDATVAKLFESMRVNGLEPDVVTWTSIISGMVQNFRNKEAFATFKRMLGQGLRPTSATISSILSACATVTNLNRGKEVHGYSLAIGVESDVYVRSALIDMYAKCGLVAAAGALFSAVPKRERATATWNSMIFGYANHGYCHEAVELFTQMEPKKLDHLTFTAALTACANAGLVELGQSLLRSMRDLYRIEPRLEHYACVVDLLGRAGRLTDAYDLVRAMPVEPDRFVWGALLGACRSHGNVELGEVAAMRVAELEPGFSGSAVLLSGLYSDAGRWSNAAKMKKMIKKLRLKKAPGSSWIESN</sequence>
<dbReference type="InterPro" id="IPR011990">
    <property type="entry name" value="TPR-like_helical_dom_sf"/>
</dbReference>
<evidence type="ECO:0000313" key="3">
    <source>
        <dbReference type="EnsemblPlants" id="Kaladp0053s0399.1.v1.1.CDS.1"/>
    </source>
</evidence>
<accession>A0A7N0U3V2</accession>
<dbReference type="Proteomes" id="UP000594263">
    <property type="component" value="Unplaced"/>
</dbReference>
<evidence type="ECO:0000313" key="4">
    <source>
        <dbReference type="Proteomes" id="UP000594263"/>
    </source>
</evidence>
<evidence type="ECO:0000256" key="2">
    <source>
        <dbReference type="PROSITE-ProRule" id="PRU00708"/>
    </source>
</evidence>
<feature type="repeat" description="PPR" evidence="2">
    <location>
        <begin position="153"/>
        <end position="187"/>
    </location>
</feature>
<dbReference type="PANTHER" id="PTHR47926">
    <property type="entry name" value="PENTATRICOPEPTIDE REPEAT-CONTAINING PROTEIN"/>
    <property type="match status" value="1"/>
</dbReference>
<dbReference type="NCBIfam" id="TIGR00756">
    <property type="entry name" value="PPR"/>
    <property type="match status" value="5"/>
</dbReference>
<protein>
    <recommendedName>
        <fullName evidence="5">Pentatricopeptide repeat-containing protein</fullName>
    </recommendedName>
</protein>
<dbReference type="Gramene" id="Kaladp0053s0399.1.v1.1">
    <property type="protein sequence ID" value="Kaladp0053s0399.1.v1.1.CDS.1"/>
    <property type="gene ID" value="Kaladp0053s0399.v1.1"/>
</dbReference>